<name>A0A023BSX5_9FLAO</name>
<dbReference type="Proteomes" id="UP000023541">
    <property type="component" value="Unassembled WGS sequence"/>
</dbReference>
<dbReference type="AlphaFoldDB" id="A0A023BSX5"/>
<reference evidence="2 3" key="1">
    <citation type="submission" date="2014-04" db="EMBL/GenBank/DDBJ databases">
        <title>Aquimarina sp. 22II-S11-z7 Genome Sequencing.</title>
        <authorList>
            <person name="Lai Q."/>
        </authorList>
    </citation>
    <scope>NUCLEOTIDE SEQUENCE [LARGE SCALE GENOMIC DNA]</scope>
    <source>
        <strain evidence="2 3">22II-S11-z7</strain>
    </source>
</reference>
<dbReference type="eggNOG" id="COG3047">
    <property type="taxonomic scope" value="Bacteria"/>
</dbReference>
<accession>A0A023BSX5</accession>
<feature type="signal peptide" evidence="1">
    <location>
        <begin position="1"/>
        <end position="21"/>
    </location>
</feature>
<evidence type="ECO:0000313" key="3">
    <source>
        <dbReference type="Proteomes" id="UP000023541"/>
    </source>
</evidence>
<protein>
    <recommendedName>
        <fullName evidence="4">Outer membrane protein beta-barrel domain-containing protein</fullName>
    </recommendedName>
</protein>
<keyword evidence="3" id="KW-1185">Reference proteome</keyword>
<keyword evidence="1" id="KW-0732">Signal</keyword>
<sequence length="190" mass="21744">MILTRLLLLVLFVINFSFAYAQEEDPWVIGLGLNVVDNSGSRFDELLNIEDNWNLSRLLKITVEKRFDYDYGIELSTSINKFQRGKKINSVFSVETINYFAVDLMVKNYTSNYWNDPRHAGYTGYVIGGWGGNFFNEVINNTLNVGLGLNIRLGAYMWLNFQTLGKFSIDNNTPGNANHLQHSISVVIWL</sequence>
<evidence type="ECO:0000256" key="1">
    <source>
        <dbReference type="SAM" id="SignalP"/>
    </source>
</evidence>
<proteinExistence type="predicted"/>
<dbReference type="EMBL" id="AQRA01000006">
    <property type="protein sequence ID" value="EZH73075.1"/>
    <property type="molecule type" value="Genomic_DNA"/>
</dbReference>
<dbReference type="STRING" id="1317122.ATO12_18870"/>
<gene>
    <name evidence="2" type="ORF">ATO12_18870</name>
</gene>
<dbReference type="OrthoDB" id="9782229at2"/>
<organism evidence="2 3">
    <name type="scientific">Aquimarina atlantica</name>
    <dbReference type="NCBI Taxonomy" id="1317122"/>
    <lineage>
        <taxon>Bacteria</taxon>
        <taxon>Pseudomonadati</taxon>
        <taxon>Bacteroidota</taxon>
        <taxon>Flavobacteriia</taxon>
        <taxon>Flavobacteriales</taxon>
        <taxon>Flavobacteriaceae</taxon>
        <taxon>Aquimarina</taxon>
    </lineage>
</organism>
<comment type="caution">
    <text evidence="2">The sequence shown here is derived from an EMBL/GenBank/DDBJ whole genome shotgun (WGS) entry which is preliminary data.</text>
</comment>
<evidence type="ECO:0000313" key="2">
    <source>
        <dbReference type="EMBL" id="EZH73075.1"/>
    </source>
</evidence>
<feature type="chain" id="PRO_5001511925" description="Outer membrane protein beta-barrel domain-containing protein" evidence="1">
    <location>
        <begin position="22"/>
        <end position="190"/>
    </location>
</feature>
<evidence type="ECO:0008006" key="4">
    <source>
        <dbReference type="Google" id="ProtNLM"/>
    </source>
</evidence>